<accession>A0A644UDE2</accession>
<protein>
    <recommendedName>
        <fullName evidence="1">DUF6973 domain-containing protein</fullName>
    </recommendedName>
</protein>
<name>A0A644UDE2_9ZZZZ</name>
<gene>
    <name evidence="2" type="ORF">SDC9_22723</name>
</gene>
<dbReference type="InterPro" id="IPR054246">
    <property type="entry name" value="DUF6973"/>
</dbReference>
<dbReference type="AlphaFoldDB" id="A0A644UDE2"/>
<organism evidence="2">
    <name type="scientific">bioreactor metagenome</name>
    <dbReference type="NCBI Taxonomy" id="1076179"/>
    <lineage>
        <taxon>unclassified sequences</taxon>
        <taxon>metagenomes</taxon>
        <taxon>ecological metagenomes</taxon>
    </lineage>
</organism>
<comment type="caution">
    <text evidence="2">The sequence shown here is derived from an EMBL/GenBank/DDBJ whole genome shotgun (WGS) entry which is preliminary data.</text>
</comment>
<evidence type="ECO:0000259" key="1">
    <source>
        <dbReference type="Pfam" id="PF22322"/>
    </source>
</evidence>
<sequence length="203" mass="23837">MKIKLCALILFVTIFQNCFSQNFSKIFFNLDFKDKLWIISKPNSSLKVKKISKQVTDLTNKISKSDFQNSKLSEQEIDAFRHISLMYKLSSKIGVEKARRFGNIYESYNKNIFFNKPNSGYDRAGEWMDKFNNEIGIYLYLKYGQISEEKLIQEIGYQIKKGNARMIKKDSIGNSLNVDNKIIDKEIWIKNWVNDRVLIQSNN</sequence>
<dbReference type="Pfam" id="PF22322">
    <property type="entry name" value="DUF6973"/>
    <property type="match status" value="1"/>
</dbReference>
<dbReference type="EMBL" id="VSSQ01000101">
    <property type="protein sequence ID" value="MPL76872.1"/>
    <property type="molecule type" value="Genomic_DNA"/>
</dbReference>
<reference evidence="2" key="1">
    <citation type="submission" date="2019-08" db="EMBL/GenBank/DDBJ databases">
        <authorList>
            <person name="Kucharzyk K."/>
            <person name="Murdoch R.W."/>
            <person name="Higgins S."/>
            <person name="Loffler F."/>
        </authorList>
    </citation>
    <scope>NUCLEOTIDE SEQUENCE</scope>
</reference>
<proteinExistence type="predicted"/>
<evidence type="ECO:0000313" key="2">
    <source>
        <dbReference type="EMBL" id="MPL76872.1"/>
    </source>
</evidence>
<feature type="domain" description="DUF6973" evidence="1">
    <location>
        <begin position="37"/>
        <end position="162"/>
    </location>
</feature>